<feature type="compositionally biased region" description="Gly residues" evidence="1">
    <location>
        <begin position="424"/>
        <end position="458"/>
    </location>
</feature>
<name>A0A417YRP5_9BACI</name>
<dbReference type="InterPro" id="IPR010572">
    <property type="entry name" value="Tail_dom"/>
</dbReference>
<keyword evidence="4" id="KW-1185">Reference proteome</keyword>
<dbReference type="EMBL" id="QWEG01000010">
    <property type="protein sequence ID" value="RHW37328.1"/>
    <property type="molecule type" value="Genomic_DNA"/>
</dbReference>
<evidence type="ECO:0000259" key="2">
    <source>
        <dbReference type="Pfam" id="PF06605"/>
    </source>
</evidence>
<dbReference type="NCBIfam" id="TIGR01665">
    <property type="entry name" value="put_anti_recept"/>
    <property type="match status" value="1"/>
</dbReference>
<gene>
    <name evidence="3" type="ORF">D1B31_16320</name>
</gene>
<sequence length="633" mass="70537">MIKILDRQLHPVGILENAFKIGYEKTFNALLLAAFTLPLNDPKNVHCQPLHYVEVWDYEEYVGLFRIIPSITVKNESTKEITYTLEHVLATLLDDVLFLYHQTDNLTTEDNIQFLLDKQTVKHWKSGKVDFVRYFSYKYENENGLLGPMFSVPKPFDQPYQWTYDTQSYPWTLNLVEPEKEVSCVARYGHNQRGIEREVDPAVIFNRIYALGYGEGDNQLTIKSVNGGLPYVEDAESIAKYGVRPYIWVDRRFENPESLKASAEALLKKWKDPKVIYRGSAADVSRITGMDMDKLKMGRIIRWIDDDIGTFDARIVKESKGDITGNPGDVQLEMANKTEDLGTTQADIERRQQINELYSQGATNLLAYSYNDNADQNNPADIMIYLPEEMVKVNKLLLTYKTDNFRAYEQAIEGGGATVKSTTAGGGTVKSTKSGGGSTQSSSSGGGVSRSTAAGGGAVTTSSEKVFASMSLTSGVPINSVGNENWGHHLHEVVVPGDPFKHNHTITIPDHSHSFTVPDHSHTVQIPSHTHEIDLPDHTHSIELPDHTHGIKFGIYKHDKLPGKVTITVDGNAVPVTGLEGQDIDLLQHLSKDADGKVSRGWHTVSIKPDNLGRINANIISQFFIQSRGGESF</sequence>
<dbReference type="Proteomes" id="UP000284416">
    <property type="component" value="Unassembled WGS sequence"/>
</dbReference>
<reference evidence="3 4" key="1">
    <citation type="journal article" date="2017" name="Int. J. Syst. Evol. Microbiol.">
        <title>Bacillus notoginsengisoli sp. nov., a novel bacterium isolated from the rhizosphere of Panax notoginseng.</title>
        <authorList>
            <person name="Zhang M.Y."/>
            <person name="Cheng J."/>
            <person name="Cai Y."/>
            <person name="Zhang T.Y."/>
            <person name="Wu Y.Y."/>
            <person name="Manikprabhu D."/>
            <person name="Li W.J."/>
            <person name="Zhang Y.X."/>
        </authorList>
    </citation>
    <scope>NUCLEOTIDE SEQUENCE [LARGE SCALE GENOMIC DNA]</scope>
    <source>
        <strain evidence="3 4">JCM 30743</strain>
    </source>
</reference>
<feature type="region of interest" description="Disordered" evidence="1">
    <location>
        <begin position="417"/>
        <end position="458"/>
    </location>
</feature>
<dbReference type="Pfam" id="PF06605">
    <property type="entry name" value="Prophage_tail"/>
    <property type="match status" value="1"/>
</dbReference>
<evidence type="ECO:0000256" key="1">
    <source>
        <dbReference type="SAM" id="MobiDB-lite"/>
    </source>
</evidence>
<feature type="domain" description="Tail spike" evidence="2">
    <location>
        <begin position="92"/>
        <end position="348"/>
    </location>
</feature>
<organism evidence="3 4">
    <name type="scientific">Neobacillus notoginsengisoli</name>
    <dbReference type="NCBI Taxonomy" id="1578198"/>
    <lineage>
        <taxon>Bacteria</taxon>
        <taxon>Bacillati</taxon>
        <taxon>Bacillota</taxon>
        <taxon>Bacilli</taxon>
        <taxon>Bacillales</taxon>
        <taxon>Bacillaceae</taxon>
        <taxon>Neobacillus</taxon>
    </lineage>
</organism>
<evidence type="ECO:0000313" key="3">
    <source>
        <dbReference type="EMBL" id="RHW37328.1"/>
    </source>
</evidence>
<comment type="caution">
    <text evidence="3">The sequence shown here is derived from an EMBL/GenBank/DDBJ whole genome shotgun (WGS) entry which is preliminary data.</text>
</comment>
<protein>
    <recommendedName>
        <fullName evidence="2">Tail spike domain-containing protein</fullName>
    </recommendedName>
</protein>
<dbReference type="AlphaFoldDB" id="A0A417YRP5"/>
<dbReference type="InterPro" id="IPR007119">
    <property type="entry name" value="Phage_tail_spike_N"/>
</dbReference>
<dbReference type="OrthoDB" id="1696092at2"/>
<proteinExistence type="predicted"/>
<dbReference type="RefSeq" id="WP_118922312.1">
    <property type="nucleotide sequence ID" value="NZ_QWEG01000010.1"/>
</dbReference>
<evidence type="ECO:0000313" key="4">
    <source>
        <dbReference type="Proteomes" id="UP000284416"/>
    </source>
</evidence>
<accession>A0A417YRP5</accession>